<keyword evidence="1" id="KW-1133">Transmembrane helix</keyword>
<feature type="transmembrane region" description="Helical" evidence="1">
    <location>
        <begin position="143"/>
        <end position="165"/>
    </location>
</feature>
<sequence>VFYVAFLAWRYTQLEVYETLPCVFYPDPLAEYRSRSLLQHLQPRMSGEETLTMSDLGEFFRVSKSEQISWNPPPRKRLRPPPRLEFVQVLYQTVGLKDNSRKIQYTRSLNLISEELSKIGVPFTVTGHFIQESQFYAMELWSYLAKSMLTFVISAVLLLLVLQTLVDRAPIKFMLCGLCLSGPASFLLIVTILKVLQCPLNGFSWFIILYLMALSLSKFADYAGAEDSLAIFQVHLTSLLLFILVFALSCSGLLAVKSPFFQTLLFRLPTIFFCVNFVMVDVLLVLVLGTPVKCEEANSPPVYEDSYLPAPLMLPTTRNKQGILTQVSKKPSLSTINESGSYSSTCKSIFPSI</sequence>
<dbReference type="Proteomes" id="UP001626550">
    <property type="component" value="Unassembled WGS sequence"/>
</dbReference>
<evidence type="ECO:0000313" key="3">
    <source>
        <dbReference type="Proteomes" id="UP001626550"/>
    </source>
</evidence>
<keyword evidence="3" id="KW-1185">Reference proteome</keyword>
<feature type="non-terminal residue" evidence="2">
    <location>
        <position position="1"/>
    </location>
</feature>
<feature type="transmembrane region" description="Helical" evidence="1">
    <location>
        <begin position="232"/>
        <end position="256"/>
    </location>
</feature>
<feature type="transmembrane region" description="Helical" evidence="1">
    <location>
        <begin position="200"/>
        <end position="220"/>
    </location>
</feature>
<dbReference type="EMBL" id="JBJKFK010005669">
    <property type="protein sequence ID" value="KAL3308198.1"/>
    <property type="molecule type" value="Genomic_DNA"/>
</dbReference>
<name>A0ABD2PL07_9PLAT</name>
<comment type="caution">
    <text evidence="2">The sequence shown here is derived from an EMBL/GenBank/DDBJ whole genome shotgun (WGS) entry which is preliminary data.</text>
</comment>
<organism evidence="2 3">
    <name type="scientific">Cichlidogyrus casuarinus</name>
    <dbReference type="NCBI Taxonomy" id="1844966"/>
    <lineage>
        <taxon>Eukaryota</taxon>
        <taxon>Metazoa</taxon>
        <taxon>Spiralia</taxon>
        <taxon>Lophotrochozoa</taxon>
        <taxon>Platyhelminthes</taxon>
        <taxon>Monogenea</taxon>
        <taxon>Monopisthocotylea</taxon>
        <taxon>Dactylogyridea</taxon>
        <taxon>Ancyrocephalidae</taxon>
        <taxon>Cichlidogyrus</taxon>
    </lineage>
</organism>
<keyword evidence="1" id="KW-0812">Transmembrane</keyword>
<evidence type="ECO:0000256" key="1">
    <source>
        <dbReference type="SAM" id="Phobius"/>
    </source>
</evidence>
<accession>A0ABD2PL07</accession>
<feature type="transmembrane region" description="Helical" evidence="1">
    <location>
        <begin position="268"/>
        <end position="289"/>
    </location>
</feature>
<gene>
    <name evidence="2" type="ORF">Ciccas_013273</name>
</gene>
<reference evidence="2 3" key="1">
    <citation type="submission" date="2024-11" db="EMBL/GenBank/DDBJ databases">
        <title>Adaptive evolution of stress response genes in parasites aligns with host niche diversity.</title>
        <authorList>
            <person name="Hahn C."/>
            <person name="Resl P."/>
        </authorList>
    </citation>
    <scope>NUCLEOTIDE SEQUENCE [LARGE SCALE GENOMIC DNA]</scope>
    <source>
        <strain evidence="2">EGGRZ-B1_66</strain>
        <tissue evidence="2">Body</tissue>
    </source>
</reference>
<proteinExistence type="predicted"/>
<protein>
    <submittedName>
        <fullName evidence="2">Uncharacterized protein</fullName>
    </submittedName>
</protein>
<feature type="transmembrane region" description="Helical" evidence="1">
    <location>
        <begin position="171"/>
        <end position="193"/>
    </location>
</feature>
<dbReference type="AlphaFoldDB" id="A0ABD2PL07"/>
<evidence type="ECO:0000313" key="2">
    <source>
        <dbReference type="EMBL" id="KAL3308198.1"/>
    </source>
</evidence>
<keyword evidence="1" id="KW-0472">Membrane</keyword>